<evidence type="ECO:0000313" key="3">
    <source>
        <dbReference type="Proteomes" id="UP000198406"/>
    </source>
</evidence>
<dbReference type="SMART" id="SM00449">
    <property type="entry name" value="SPRY"/>
    <property type="match status" value="1"/>
</dbReference>
<dbReference type="InterPro" id="IPR013320">
    <property type="entry name" value="ConA-like_dom_sf"/>
</dbReference>
<dbReference type="EMBL" id="BDSP01000118">
    <property type="protein sequence ID" value="GAX17555.1"/>
    <property type="molecule type" value="Genomic_DNA"/>
</dbReference>
<evidence type="ECO:0000259" key="1">
    <source>
        <dbReference type="PROSITE" id="PS50188"/>
    </source>
</evidence>
<comment type="caution">
    <text evidence="2">The sequence shown here is derived from an EMBL/GenBank/DDBJ whole genome shotgun (WGS) entry which is preliminary data.</text>
</comment>
<dbReference type="OrthoDB" id="258495at2759"/>
<feature type="domain" description="B30.2/SPRY" evidence="1">
    <location>
        <begin position="235"/>
        <end position="445"/>
    </location>
</feature>
<evidence type="ECO:0000313" key="2">
    <source>
        <dbReference type="EMBL" id="GAX17555.1"/>
    </source>
</evidence>
<dbReference type="Proteomes" id="UP000198406">
    <property type="component" value="Unassembled WGS sequence"/>
</dbReference>
<keyword evidence="3" id="KW-1185">Reference proteome</keyword>
<proteinExistence type="predicted"/>
<dbReference type="Pfam" id="PF00622">
    <property type="entry name" value="SPRY"/>
    <property type="match status" value="1"/>
</dbReference>
<dbReference type="AlphaFoldDB" id="A0A1Z5JU39"/>
<protein>
    <recommendedName>
        <fullName evidence="1">B30.2/SPRY domain-containing protein</fullName>
    </recommendedName>
</protein>
<dbReference type="InParanoid" id="A0A1Z5JU39"/>
<name>A0A1Z5JU39_FISSO</name>
<dbReference type="InterPro" id="IPR044736">
    <property type="entry name" value="Gid1/RanBPM/SPLA_SPRY"/>
</dbReference>
<dbReference type="SUPFAM" id="SSF49899">
    <property type="entry name" value="Concanavalin A-like lectins/glucanases"/>
    <property type="match status" value="1"/>
</dbReference>
<organism evidence="2 3">
    <name type="scientific">Fistulifera solaris</name>
    <name type="common">Oleaginous diatom</name>
    <dbReference type="NCBI Taxonomy" id="1519565"/>
    <lineage>
        <taxon>Eukaryota</taxon>
        <taxon>Sar</taxon>
        <taxon>Stramenopiles</taxon>
        <taxon>Ochrophyta</taxon>
        <taxon>Bacillariophyta</taxon>
        <taxon>Bacillariophyceae</taxon>
        <taxon>Bacillariophycidae</taxon>
        <taxon>Naviculales</taxon>
        <taxon>Naviculaceae</taxon>
        <taxon>Fistulifera</taxon>
    </lineage>
</organism>
<dbReference type="Gene3D" id="2.60.120.920">
    <property type="match status" value="1"/>
</dbReference>
<dbReference type="InterPro" id="IPR050618">
    <property type="entry name" value="Ubq-SigPath_Reg"/>
</dbReference>
<dbReference type="PROSITE" id="PS50188">
    <property type="entry name" value="B302_SPRY"/>
    <property type="match status" value="1"/>
</dbReference>
<dbReference type="InterPro" id="IPR003877">
    <property type="entry name" value="SPRY_dom"/>
</dbReference>
<sequence length="469" mass="53673">MRRVSSRQRFALWDGFAAVSMESDGDEYSYEHEVMDDATLKRKRLEVRQTEKPQETARVIPAYEWEIDRSEGAPQTDFPLNMLNDDIAVSVLEFCDLRSIRDVMQVNHHYRDLITSEKAGLLWKHILCQKWNWLSPENMRFVDSLGLPTVVARDATTNFALLMTLAAAESPTCIDESRFAPTIWGHALRRMRNRPTDDNQLELETVAIDDGDRAVRFTGLVGMGDRCIRSDHPLPRPERINSNTMFLESLEDLILRYSPLPKEHDDKVEEDLPEWRPFVSPFVTKMEEGRPVVNLSPRLISYFEVSIMSAPVDETTSNAARVLHHGFFRFEQECTAVGLANEYFALHSRMPGWDSCSFGYHGDDGGIFHKTGHMLREYGPTFGAGDVIGCGVDYHKRAIFYTHNGKFLGYAFTSLTDHELEKDWYPVVGIDSKSFIKCNFGQTPFLFDLEIMMEESSSIVRKTIIGSLQ</sequence>
<dbReference type="PANTHER" id="PTHR12864">
    <property type="entry name" value="RAN BINDING PROTEIN 9-RELATED"/>
    <property type="match status" value="1"/>
</dbReference>
<reference evidence="2 3" key="1">
    <citation type="journal article" date="2015" name="Plant Cell">
        <title>Oil accumulation by the oleaginous diatom Fistulifera solaris as revealed by the genome and transcriptome.</title>
        <authorList>
            <person name="Tanaka T."/>
            <person name="Maeda Y."/>
            <person name="Veluchamy A."/>
            <person name="Tanaka M."/>
            <person name="Abida H."/>
            <person name="Marechal E."/>
            <person name="Bowler C."/>
            <person name="Muto M."/>
            <person name="Sunaga Y."/>
            <person name="Tanaka M."/>
            <person name="Yoshino T."/>
            <person name="Taniguchi T."/>
            <person name="Fukuda Y."/>
            <person name="Nemoto M."/>
            <person name="Matsumoto M."/>
            <person name="Wong P.S."/>
            <person name="Aburatani S."/>
            <person name="Fujibuchi W."/>
        </authorList>
    </citation>
    <scope>NUCLEOTIDE SEQUENCE [LARGE SCALE GENOMIC DNA]</scope>
    <source>
        <strain evidence="2 3">JPCC DA0580</strain>
    </source>
</reference>
<gene>
    <name evidence="2" type="ORF">FisN_18Lh205</name>
</gene>
<dbReference type="SUPFAM" id="SSF81383">
    <property type="entry name" value="F-box domain"/>
    <property type="match status" value="1"/>
</dbReference>
<dbReference type="InterPro" id="IPR001870">
    <property type="entry name" value="B30.2/SPRY"/>
</dbReference>
<accession>A0A1Z5JU39</accession>
<dbReference type="InterPro" id="IPR036047">
    <property type="entry name" value="F-box-like_dom_sf"/>
</dbReference>
<dbReference type="CDD" id="cd12885">
    <property type="entry name" value="SPRY_RanBP_like"/>
    <property type="match status" value="1"/>
</dbReference>
<dbReference type="InterPro" id="IPR043136">
    <property type="entry name" value="B30.2/SPRY_sf"/>
</dbReference>